<evidence type="ECO:0000313" key="13">
    <source>
        <dbReference type="WBParaSite" id="EVEC_0000378001-mRNA-1"/>
    </source>
</evidence>
<evidence type="ECO:0000256" key="7">
    <source>
        <dbReference type="ARBA" id="ARBA00023136"/>
    </source>
</evidence>
<dbReference type="GO" id="GO:0005938">
    <property type="term" value="C:cell cortex"/>
    <property type="evidence" value="ECO:0007669"/>
    <property type="project" value="UniProtKB-ARBA"/>
</dbReference>
<dbReference type="PANTHER" id="PTHR10878:SF25">
    <property type="entry name" value="SEGMENT POLARITY PROTEIN DISHEVELLED"/>
    <property type="match status" value="1"/>
</dbReference>
<evidence type="ECO:0000259" key="9">
    <source>
        <dbReference type="PROSITE" id="PS50106"/>
    </source>
</evidence>
<dbReference type="InterPro" id="IPR036388">
    <property type="entry name" value="WH-like_DNA-bd_sf"/>
</dbReference>
<keyword evidence="12" id="KW-1185">Reference proteome</keyword>
<dbReference type="GO" id="GO:0035556">
    <property type="term" value="P:intracellular signal transduction"/>
    <property type="evidence" value="ECO:0007669"/>
    <property type="project" value="InterPro"/>
</dbReference>
<dbReference type="GO" id="GO:0048646">
    <property type="term" value="P:anatomical structure formation involved in morphogenesis"/>
    <property type="evidence" value="ECO:0007669"/>
    <property type="project" value="UniProtKB-ARBA"/>
</dbReference>
<dbReference type="GO" id="GO:0048699">
    <property type="term" value="P:generation of neurons"/>
    <property type="evidence" value="ECO:0007669"/>
    <property type="project" value="UniProtKB-ARBA"/>
</dbReference>
<dbReference type="GO" id="GO:0005829">
    <property type="term" value="C:cytosol"/>
    <property type="evidence" value="ECO:0007669"/>
    <property type="project" value="TreeGrafter"/>
</dbReference>
<dbReference type="FunFam" id="2.30.42.10:FF:000203">
    <property type="entry name" value="DiSHevelled related"/>
    <property type="match status" value="1"/>
</dbReference>
<evidence type="ECO:0000256" key="1">
    <source>
        <dbReference type="ARBA" id="ARBA00004370"/>
    </source>
</evidence>
<dbReference type="InterPro" id="IPR015506">
    <property type="entry name" value="Dsh/Dvl-rel"/>
</dbReference>
<protein>
    <submittedName>
        <fullName evidence="13">Dishevelled</fullName>
    </submittedName>
</protein>
<reference evidence="11 12" key="2">
    <citation type="submission" date="2018-10" db="EMBL/GenBank/DDBJ databases">
        <authorList>
            <consortium name="Pathogen Informatics"/>
        </authorList>
    </citation>
    <scope>NUCLEOTIDE SEQUENCE [LARGE SCALE GENOMIC DNA]</scope>
</reference>
<comment type="similarity">
    <text evidence="3">Belongs to the DSH family.</text>
</comment>
<dbReference type="GO" id="GO:0048730">
    <property type="term" value="P:epidermis morphogenesis"/>
    <property type="evidence" value="ECO:0007669"/>
    <property type="project" value="UniProtKB-ARBA"/>
</dbReference>
<feature type="region of interest" description="Disordered" evidence="8">
    <location>
        <begin position="57"/>
        <end position="83"/>
    </location>
</feature>
<reference evidence="13" key="1">
    <citation type="submission" date="2017-02" db="UniProtKB">
        <authorList>
            <consortium name="WormBaseParasite"/>
        </authorList>
    </citation>
    <scope>IDENTIFICATION</scope>
</reference>
<dbReference type="SMART" id="SM00049">
    <property type="entry name" value="DEP"/>
    <property type="match status" value="1"/>
</dbReference>
<comment type="subcellular location">
    <subcellularLocation>
        <location evidence="2">Cytoplasm</location>
    </subcellularLocation>
    <subcellularLocation>
        <location evidence="1">Membrane</location>
    </subcellularLocation>
</comment>
<dbReference type="WBParaSite" id="EVEC_0000378001-mRNA-1">
    <property type="protein sequence ID" value="EVEC_0000378001-mRNA-1"/>
    <property type="gene ID" value="EVEC_0000378001"/>
</dbReference>
<dbReference type="InterPro" id="IPR036034">
    <property type="entry name" value="PDZ_sf"/>
</dbReference>
<evidence type="ECO:0000256" key="2">
    <source>
        <dbReference type="ARBA" id="ARBA00004496"/>
    </source>
</evidence>
<dbReference type="CDD" id="cd04438">
    <property type="entry name" value="DEP_dishevelled"/>
    <property type="match status" value="1"/>
</dbReference>
<evidence type="ECO:0000256" key="3">
    <source>
        <dbReference type="ARBA" id="ARBA00008735"/>
    </source>
</evidence>
<dbReference type="InterPro" id="IPR036390">
    <property type="entry name" value="WH_DNA-bd_sf"/>
</dbReference>
<feature type="compositionally biased region" description="Basic residues" evidence="8">
    <location>
        <begin position="67"/>
        <end position="78"/>
    </location>
</feature>
<dbReference type="InterPro" id="IPR001478">
    <property type="entry name" value="PDZ"/>
</dbReference>
<dbReference type="Gene3D" id="2.30.42.10">
    <property type="match status" value="1"/>
</dbReference>
<feature type="region of interest" description="Disordered" evidence="8">
    <location>
        <begin position="464"/>
        <end position="489"/>
    </location>
</feature>
<dbReference type="EMBL" id="UXUI01007606">
    <property type="protein sequence ID" value="VDD88345.1"/>
    <property type="molecule type" value="Genomic_DNA"/>
</dbReference>
<keyword evidence="5" id="KW-0963">Cytoplasm</keyword>
<sequence>MLLMASHYCPYAVIVLNISHRAGKRYDDSTIGSESDARLFSDDDERSRVSTSTDITSVSRQHQANAYRKRRNRRKFRQPSRASSFSSITESSMSLDVITVTLNMDTVNFLGISIVGQSSSRGDNGIYVANIMKGGAVALDGRIEPGDMILQVNDISFENFTNDQAVDVLKESVARRGPIKLTVAKMYDGGPRSAFTVPRRTDEPVRPIDTQAWVQHTNAMRGMPSILEGSEGAPTPIPGHYGRPPSSSTVTSNGSAPNTIVGGVICIFICCFDRGAKTHMRLDTSIPKLRVVQAMAMPNSGLEIKDRTWLKIPIPMSFLGSDLVDWLMEHVDGLRDRKEARKYASDLLKEKLICHAVSRSSFTEQCYYKLGEECSEFVRMRRDQNPNDQGVRSEVGLVIPSQPACLMATGVPAGSRNWQTTLVPQGAPSMVSGYASMPISPFPTQNVPVSSGVVLGSSGPGILYKGGGGPDVHSQTSSADGSSGSENRRAARAILPPAPLPTLSGPHHLPVGNSASLVAGPSVGVVQNSLGELPQDLTSSRQSFRIAMSQPFEFFVDNL</sequence>
<accession>A0A0N4V1F5</accession>
<proteinExistence type="inferred from homology"/>
<keyword evidence="4" id="KW-0217">Developmental protein</keyword>
<dbReference type="Pfam" id="PF02377">
    <property type="entry name" value="Dishevelled"/>
    <property type="match status" value="1"/>
</dbReference>
<dbReference type="InterPro" id="IPR003351">
    <property type="entry name" value="Dishevelled_protein_dom"/>
</dbReference>
<keyword evidence="6" id="KW-0879">Wnt signaling pathway</keyword>
<feature type="domain" description="DEP" evidence="10">
    <location>
        <begin position="298"/>
        <end position="372"/>
    </location>
</feature>
<gene>
    <name evidence="11" type="ORF">EVEC_LOCUS3488</name>
</gene>
<dbReference type="InterPro" id="IPR000591">
    <property type="entry name" value="DEP_dom"/>
</dbReference>
<dbReference type="GO" id="GO:0035591">
    <property type="term" value="F:signaling adaptor activity"/>
    <property type="evidence" value="ECO:0007669"/>
    <property type="project" value="UniProtKB-ARBA"/>
</dbReference>
<dbReference type="GO" id="GO:0005109">
    <property type="term" value="F:frizzled binding"/>
    <property type="evidence" value="ECO:0007669"/>
    <property type="project" value="TreeGrafter"/>
</dbReference>
<feature type="compositionally biased region" description="Low complexity" evidence="8">
    <location>
        <begin position="474"/>
        <end position="485"/>
    </location>
</feature>
<dbReference type="Pfam" id="PF00610">
    <property type="entry name" value="DEP"/>
    <property type="match status" value="1"/>
</dbReference>
<name>A0A0N4V1F5_ENTVE</name>
<dbReference type="GO" id="GO:0016020">
    <property type="term" value="C:membrane"/>
    <property type="evidence" value="ECO:0007669"/>
    <property type="project" value="UniProtKB-SubCell"/>
</dbReference>
<evidence type="ECO:0000256" key="5">
    <source>
        <dbReference type="ARBA" id="ARBA00022490"/>
    </source>
</evidence>
<dbReference type="Pfam" id="PF00595">
    <property type="entry name" value="PDZ"/>
    <property type="match status" value="1"/>
</dbReference>
<dbReference type="FunFam" id="1.10.10.10:FF:000400">
    <property type="entry name" value="DiSHevelled related"/>
    <property type="match status" value="1"/>
</dbReference>
<dbReference type="SMART" id="SM00228">
    <property type="entry name" value="PDZ"/>
    <property type="match status" value="1"/>
</dbReference>
<keyword evidence="7" id="KW-0472">Membrane</keyword>
<evidence type="ECO:0000256" key="4">
    <source>
        <dbReference type="ARBA" id="ARBA00022473"/>
    </source>
</evidence>
<dbReference type="PROSITE" id="PS50106">
    <property type="entry name" value="PDZ"/>
    <property type="match status" value="1"/>
</dbReference>
<evidence type="ECO:0000313" key="12">
    <source>
        <dbReference type="Proteomes" id="UP000274131"/>
    </source>
</evidence>
<dbReference type="Gene3D" id="1.10.10.10">
    <property type="entry name" value="Winged helix-like DNA-binding domain superfamily/Winged helix DNA-binding domain"/>
    <property type="match status" value="1"/>
</dbReference>
<dbReference type="AlphaFoldDB" id="A0A0N4V1F5"/>
<dbReference type="GO" id="GO:0009887">
    <property type="term" value="P:animal organ morphogenesis"/>
    <property type="evidence" value="ECO:0007669"/>
    <property type="project" value="UniProtKB-ARBA"/>
</dbReference>
<dbReference type="CDD" id="cd06717">
    <property type="entry name" value="PDZ_Dishevelled-like"/>
    <property type="match status" value="1"/>
</dbReference>
<dbReference type="Proteomes" id="UP000274131">
    <property type="component" value="Unassembled WGS sequence"/>
</dbReference>
<dbReference type="GO" id="GO:0000132">
    <property type="term" value="P:establishment of mitotic spindle orientation"/>
    <property type="evidence" value="ECO:0007669"/>
    <property type="project" value="UniProtKB-ARBA"/>
</dbReference>
<dbReference type="PROSITE" id="PS50186">
    <property type="entry name" value="DEP"/>
    <property type="match status" value="1"/>
</dbReference>
<dbReference type="GO" id="GO:0016477">
    <property type="term" value="P:cell migration"/>
    <property type="evidence" value="ECO:0007669"/>
    <property type="project" value="UniProtKB-ARBA"/>
</dbReference>
<dbReference type="OrthoDB" id="10031689at2759"/>
<organism evidence="13">
    <name type="scientific">Enterobius vermicularis</name>
    <name type="common">Human pinworm</name>
    <dbReference type="NCBI Taxonomy" id="51028"/>
    <lineage>
        <taxon>Eukaryota</taxon>
        <taxon>Metazoa</taxon>
        <taxon>Ecdysozoa</taxon>
        <taxon>Nematoda</taxon>
        <taxon>Chromadorea</taxon>
        <taxon>Rhabditida</taxon>
        <taxon>Spirurina</taxon>
        <taxon>Oxyuridomorpha</taxon>
        <taxon>Oxyuroidea</taxon>
        <taxon>Oxyuridae</taxon>
        <taxon>Enterobius</taxon>
    </lineage>
</organism>
<evidence type="ECO:0000256" key="6">
    <source>
        <dbReference type="ARBA" id="ARBA00022687"/>
    </source>
</evidence>
<feature type="domain" description="PDZ" evidence="9">
    <location>
        <begin position="99"/>
        <end position="172"/>
    </location>
</feature>
<evidence type="ECO:0000256" key="8">
    <source>
        <dbReference type="SAM" id="MobiDB-lite"/>
    </source>
</evidence>
<dbReference type="GO" id="GO:0060070">
    <property type="term" value="P:canonical Wnt signaling pathway"/>
    <property type="evidence" value="ECO:0007669"/>
    <property type="project" value="TreeGrafter"/>
</dbReference>
<evidence type="ECO:0000313" key="11">
    <source>
        <dbReference type="EMBL" id="VDD88345.1"/>
    </source>
</evidence>
<evidence type="ECO:0000259" key="10">
    <source>
        <dbReference type="PROSITE" id="PS50186"/>
    </source>
</evidence>
<dbReference type="PANTHER" id="PTHR10878">
    <property type="entry name" value="SEGMENT POLARITY PROTEIN DISHEVELLED"/>
    <property type="match status" value="1"/>
</dbReference>
<dbReference type="GO" id="GO:0003002">
    <property type="term" value="P:regionalization"/>
    <property type="evidence" value="ECO:0007669"/>
    <property type="project" value="UniProtKB-ARBA"/>
</dbReference>
<dbReference type="GO" id="GO:0048468">
    <property type="term" value="P:cell development"/>
    <property type="evidence" value="ECO:0007669"/>
    <property type="project" value="UniProtKB-ARBA"/>
</dbReference>
<dbReference type="STRING" id="51028.A0A0N4V1F5"/>
<dbReference type="SUPFAM" id="SSF50156">
    <property type="entry name" value="PDZ domain-like"/>
    <property type="match status" value="1"/>
</dbReference>
<dbReference type="SUPFAM" id="SSF46785">
    <property type="entry name" value="Winged helix' DNA-binding domain"/>
    <property type="match status" value="1"/>
</dbReference>
<dbReference type="GO" id="GO:0048598">
    <property type="term" value="P:embryonic morphogenesis"/>
    <property type="evidence" value="ECO:0007669"/>
    <property type="project" value="UniProtKB-ARBA"/>
</dbReference>